<evidence type="ECO:0000256" key="2">
    <source>
        <dbReference type="ARBA" id="ARBA00023002"/>
    </source>
</evidence>
<gene>
    <name evidence="3" type="ORF">ST47_g9733</name>
</gene>
<dbReference type="CDD" id="cd06168">
    <property type="entry name" value="LSMD1"/>
    <property type="match status" value="1"/>
</dbReference>
<dbReference type="Gene3D" id="3.40.50.720">
    <property type="entry name" value="NAD(P)-binding Rossmann-like Domain"/>
    <property type="match status" value="1"/>
</dbReference>
<comment type="similarity">
    <text evidence="1">Belongs to the short-chain dehydrogenases/reductases (SDR) family.</text>
</comment>
<evidence type="ECO:0000256" key="1">
    <source>
        <dbReference type="ARBA" id="ARBA00006484"/>
    </source>
</evidence>
<dbReference type="Pfam" id="PF00106">
    <property type="entry name" value="adh_short"/>
    <property type="match status" value="1"/>
</dbReference>
<dbReference type="SUPFAM" id="SSF51735">
    <property type="entry name" value="NAD(P)-binding Rossmann-fold domains"/>
    <property type="match status" value="1"/>
</dbReference>
<dbReference type="STRING" id="5454.A0A162WMH8"/>
<reference evidence="3 4" key="1">
    <citation type="journal article" date="2016" name="Sci. Rep.">
        <title>Draft genome sequencing and secretome analysis of fungal phytopathogen Ascochyta rabiei provides insight into the necrotrophic effector repertoire.</title>
        <authorList>
            <person name="Verma S."/>
            <person name="Gazara R.K."/>
            <person name="Nizam S."/>
            <person name="Parween S."/>
            <person name="Chattopadhyay D."/>
            <person name="Verma P.K."/>
        </authorList>
    </citation>
    <scope>NUCLEOTIDE SEQUENCE [LARGE SCALE GENOMIC DNA]</scope>
    <source>
        <strain evidence="3 4">ArDII</strain>
    </source>
</reference>
<dbReference type="InterPro" id="IPR036291">
    <property type="entry name" value="NAD(P)-bd_dom_sf"/>
</dbReference>
<dbReference type="SUPFAM" id="SSF50182">
    <property type="entry name" value="Sm-like ribonucleoproteins"/>
    <property type="match status" value="1"/>
</dbReference>
<dbReference type="PANTHER" id="PTHR42901:SF1">
    <property type="entry name" value="ALCOHOL DEHYDROGENASE"/>
    <property type="match status" value="1"/>
</dbReference>
<keyword evidence="2" id="KW-0560">Oxidoreductase</keyword>
<sequence length="511" mass="56404">MSAKRYSWYLPYMESPTSEESKTNAGMDNEQATFWLSQFIGKNLRIHASDGRVFAGQMKCTDRDRNIILSLAYEYRAPSAEAIRKAVEESGSPSASVTWNSRYVGLVVVPGQHVKKIEFEESTLPGQKNEGLQEAVNKLLQGSKTTTSPNLNRMSLNISTTAAIRRRFDTGSTHLAFRSSIRPSATQMPSPLLELPSELRNMIWEYALTNDTRSLRYNPDTKRFDVSQIGAGLLAAPAPWNSPAPPHSFKLILTARRTDRLHALAAQITQELGSGVKVHVVDLDVSESEEVAGLFGDLPPEFRDVDVLVNNAGFMSGVITVDPGQVLTEFTIIRNRGDEASANKVYEGCDPLTPDHIAEVVVFALQPVDERTWWWLTRCCFRIIRLRRSICTVEFDQKVDVSVLDLNDCSSAFALLNKDEVIIHKTLSTSSRHRLRLDNLKKANAFPWHIAAGSASDVVPVALFVASSLVDLLTSPVSASPDEDSDWRLLRAGVDCTAVTGGHFGGSAALR</sequence>
<comment type="caution">
    <text evidence="3">The sequence shown here is derived from an EMBL/GenBank/DDBJ whole genome shotgun (WGS) entry which is preliminary data.</text>
</comment>
<dbReference type="InterPro" id="IPR010920">
    <property type="entry name" value="LSM_dom_sf"/>
</dbReference>
<organism evidence="3 4">
    <name type="scientific">Didymella rabiei</name>
    <name type="common">Chickpea ascochyta blight fungus</name>
    <name type="synonym">Mycosphaerella rabiei</name>
    <dbReference type="NCBI Taxonomy" id="5454"/>
    <lineage>
        <taxon>Eukaryota</taxon>
        <taxon>Fungi</taxon>
        <taxon>Dikarya</taxon>
        <taxon>Ascomycota</taxon>
        <taxon>Pezizomycotina</taxon>
        <taxon>Dothideomycetes</taxon>
        <taxon>Pleosporomycetidae</taxon>
        <taxon>Pleosporales</taxon>
        <taxon>Pleosporineae</taxon>
        <taxon>Didymellaceae</taxon>
        <taxon>Ascochyta</taxon>
    </lineage>
</organism>
<name>A0A162WMH8_DIDRA</name>
<dbReference type="InterPro" id="IPR034110">
    <property type="entry name" value="LSMD1_Sm"/>
</dbReference>
<evidence type="ECO:0000313" key="3">
    <source>
        <dbReference type="EMBL" id="KZM19115.1"/>
    </source>
</evidence>
<dbReference type="AlphaFoldDB" id="A0A162WMH8"/>
<dbReference type="PANTHER" id="PTHR42901">
    <property type="entry name" value="ALCOHOL DEHYDROGENASE"/>
    <property type="match status" value="1"/>
</dbReference>
<proteinExistence type="inferred from homology"/>
<dbReference type="GO" id="GO:0016491">
    <property type="term" value="F:oxidoreductase activity"/>
    <property type="evidence" value="ECO:0007669"/>
    <property type="project" value="UniProtKB-KW"/>
</dbReference>
<accession>A0A162WMH8</accession>
<dbReference type="Proteomes" id="UP000076837">
    <property type="component" value="Unassembled WGS sequence"/>
</dbReference>
<dbReference type="EMBL" id="JYNV01000302">
    <property type="protein sequence ID" value="KZM19115.1"/>
    <property type="molecule type" value="Genomic_DNA"/>
</dbReference>
<dbReference type="Gene3D" id="2.30.30.100">
    <property type="match status" value="1"/>
</dbReference>
<evidence type="ECO:0000313" key="4">
    <source>
        <dbReference type="Proteomes" id="UP000076837"/>
    </source>
</evidence>
<keyword evidence="4" id="KW-1185">Reference proteome</keyword>
<dbReference type="InterPro" id="IPR002347">
    <property type="entry name" value="SDR_fam"/>
</dbReference>
<protein>
    <submittedName>
        <fullName evidence="3">Uncharacterized protein</fullName>
    </submittedName>
</protein>
<dbReference type="GO" id="GO:0031417">
    <property type="term" value="C:NatC complex"/>
    <property type="evidence" value="ECO:0007669"/>
    <property type="project" value="InterPro"/>
</dbReference>